<sequence length="118" mass="12986">MLLILGYAPPWANGGHADDNWFPVVDSTWRAIVDATNKGNYGDGSTATRRLRYWQLAKIAHEMVDLSCGDRSGTGQTVRQALPTISLAQVQRRQGWWFPDSSRQIRALALPGSLGACT</sequence>
<dbReference type="RefSeq" id="WP_267560263.1">
    <property type="nucleotide sequence ID" value="NZ_JAPNTZ010000001.1"/>
</dbReference>
<organism evidence="1 2">
    <name type="scientific">Paractinoplanes pyxinae</name>
    <dbReference type="NCBI Taxonomy" id="2997416"/>
    <lineage>
        <taxon>Bacteria</taxon>
        <taxon>Bacillati</taxon>
        <taxon>Actinomycetota</taxon>
        <taxon>Actinomycetes</taxon>
        <taxon>Micromonosporales</taxon>
        <taxon>Micromonosporaceae</taxon>
        <taxon>Paractinoplanes</taxon>
    </lineage>
</organism>
<dbReference type="EMBL" id="JAPNTZ010000001">
    <property type="protein sequence ID" value="MCY1136517.1"/>
    <property type="molecule type" value="Genomic_DNA"/>
</dbReference>
<reference evidence="1" key="1">
    <citation type="submission" date="2022-11" db="EMBL/GenBank/DDBJ databases">
        <authorList>
            <person name="Somphong A."/>
            <person name="Phongsopitanun W."/>
        </authorList>
    </citation>
    <scope>NUCLEOTIDE SEQUENCE</scope>
    <source>
        <strain evidence="1">Pm04-4</strain>
    </source>
</reference>
<protein>
    <submittedName>
        <fullName evidence="1">Uncharacterized protein</fullName>
    </submittedName>
</protein>
<keyword evidence="2" id="KW-1185">Reference proteome</keyword>
<gene>
    <name evidence="1" type="ORF">OWR29_00800</name>
</gene>
<accession>A0ABT4AQR1</accession>
<evidence type="ECO:0000313" key="1">
    <source>
        <dbReference type="EMBL" id="MCY1136517.1"/>
    </source>
</evidence>
<name>A0ABT4AQR1_9ACTN</name>
<comment type="caution">
    <text evidence="1">The sequence shown here is derived from an EMBL/GenBank/DDBJ whole genome shotgun (WGS) entry which is preliminary data.</text>
</comment>
<dbReference type="Proteomes" id="UP001151002">
    <property type="component" value="Unassembled WGS sequence"/>
</dbReference>
<proteinExistence type="predicted"/>
<evidence type="ECO:0000313" key="2">
    <source>
        <dbReference type="Proteomes" id="UP001151002"/>
    </source>
</evidence>